<accession>A0A7J7QWZ6</accession>
<feature type="region of interest" description="Disordered" evidence="1">
    <location>
        <begin position="122"/>
        <end position="160"/>
    </location>
</feature>
<dbReference type="Proteomes" id="UP000558488">
    <property type="component" value="Unassembled WGS sequence"/>
</dbReference>
<evidence type="ECO:0000313" key="3">
    <source>
        <dbReference type="EMBL" id="KAF6268410.1"/>
    </source>
</evidence>
<evidence type="ECO:0000313" key="4">
    <source>
        <dbReference type="Proteomes" id="UP000558488"/>
    </source>
</evidence>
<organism evidence="3 4">
    <name type="scientific">Pipistrellus kuhlii</name>
    <name type="common">Kuhl's pipistrelle</name>
    <dbReference type="NCBI Taxonomy" id="59472"/>
    <lineage>
        <taxon>Eukaryota</taxon>
        <taxon>Metazoa</taxon>
        <taxon>Chordata</taxon>
        <taxon>Craniata</taxon>
        <taxon>Vertebrata</taxon>
        <taxon>Euteleostomi</taxon>
        <taxon>Mammalia</taxon>
        <taxon>Eutheria</taxon>
        <taxon>Laurasiatheria</taxon>
        <taxon>Chiroptera</taxon>
        <taxon>Yangochiroptera</taxon>
        <taxon>Vespertilionidae</taxon>
        <taxon>Pipistrellus</taxon>
    </lineage>
</organism>
<proteinExistence type="predicted"/>
<comment type="caution">
    <text evidence="3">The sequence shown here is derived from an EMBL/GenBank/DDBJ whole genome shotgun (WGS) entry which is preliminary data.</text>
</comment>
<dbReference type="AlphaFoldDB" id="A0A7J7QWZ6"/>
<gene>
    <name evidence="3" type="ORF">mPipKuh1_008227</name>
</gene>
<dbReference type="EMBL" id="JACAGB010000123">
    <property type="protein sequence ID" value="KAF6268410.1"/>
    <property type="molecule type" value="Genomic_DNA"/>
</dbReference>
<keyword evidence="2" id="KW-0812">Transmembrane</keyword>
<keyword evidence="4" id="KW-1185">Reference proteome</keyword>
<evidence type="ECO:0000256" key="2">
    <source>
        <dbReference type="SAM" id="Phobius"/>
    </source>
</evidence>
<keyword evidence="2" id="KW-0472">Membrane</keyword>
<keyword evidence="2" id="KW-1133">Transmembrane helix</keyword>
<protein>
    <submittedName>
        <fullName evidence="3">Uncharacterized protein</fullName>
    </submittedName>
</protein>
<sequence length="190" mass="21440">MQSLTQQLHAGLMQPEMTQLLLPPYETTAPYDSRVSYDPSVSYDTTVPYTTTVPYDTTVPYTTTVPYDTTVPYNTTVPYDASVAYNTTVPYTTYDSRATYDTRAWDRQGAYLQDWVAVSMPAGTNDQKVPDPTPQETKQPQEWKAVENEPEEPQGTLEWPRPPQQTTLLLIVCGLFLFLVLTGMPAAFYI</sequence>
<evidence type="ECO:0000256" key="1">
    <source>
        <dbReference type="SAM" id="MobiDB-lite"/>
    </source>
</evidence>
<reference evidence="3 4" key="1">
    <citation type="journal article" date="2020" name="Nature">
        <title>Six reference-quality genomes reveal evolution of bat adaptations.</title>
        <authorList>
            <person name="Jebb D."/>
            <person name="Huang Z."/>
            <person name="Pippel M."/>
            <person name="Hughes G.M."/>
            <person name="Lavrichenko K."/>
            <person name="Devanna P."/>
            <person name="Winkler S."/>
            <person name="Jermiin L.S."/>
            <person name="Skirmuntt E.C."/>
            <person name="Katzourakis A."/>
            <person name="Burkitt-Gray L."/>
            <person name="Ray D.A."/>
            <person name="Sullivan K.A.M."/>
            <person name="Roscito J.G."/>
            <person name="Kirilenko B.M."/>
            <person name="Davalos L.M."/>
            <person name="Corthals A.P."/>
            <person name="Power M.L."/>
            <person name="Jones G."/>
            <person name="Ransome R.D."/>
            <person name="Dechmann D.K.N."/>
            <person name="Locatelli A.G."/>
            <person name="Puechmaille S.J."/>
            <person name="Fedrigo O."/>
            <person name="Jarvis E.D."/>
            <person name="Hiller M."/>
            <person name="Vernes S.C."/>
            <person name="Myers E.W."/>
            <person name="Teeling E.C."/>
        </authorList>
    </citation>
    <scope>NUCLEOTIDE SEQUENCE [LARGE SCALE GENOMIC DNA]</scope>
    <source>
        <strain evidence="3">MPipKuh1</strain>
        <tissue evidence="3">Flight muscle</tissue>
    </source>
</reference>
<feature type="transmembrane region" description="Helical" evidence="2">
    <location>
        <begin position="168"/>
        <end position="189"/>
    </location>
</feature>
<name>A0A7J7QWZ6_PIPKU</name>